<gene>
    <name evidence="2" type="ordered locus">MTR_7g025100</name>
</gene>
<dbReference type="EMBL" id="CM001223">
    <property type="protein sequence ID" value="AES78144.1"/>
    <property type="molecule type" value="Genomic_DNA"/>
</dbReference>
<evidence type="ECO:0000313" key="2">
    <source>
        <dbReference type="EMBL" id="AES78144.1"/>
    </source>
</evidence>
<dbReference type="AlphaFoldDB" id="G7KXX9"/>
<feature type="compositionally biased region" description="Acidic residues" evidence="1">
    <location>
        <begin position="18"/>
        <end position="30"/>
    </location>
</feature>
<protein>
    <submittedName>
        <fullName evidence="2 3">Uncharacterized protein</fullName>
    </submittedName>
</protein>
<proteinExistence type="predicted"/>
<dbReference type="PaxDb" id="3880-AES78144"/>
<dbReference type="PANTHER" id="PTHR33067:SF35">
    <property type="entry name" value="ASPARTIC PEPTIDASE DDI1-TYPE DOMAIN-CONTAINING PROTEIN"/>
    <property type="match status" value="1"/>
</dbReference>
<accession>G7KXX9</accession>
<reference evidence="3" key="3">
    <citation type="submission" date="2015-04" db="UniProtKB">
        <authorList>
            <consortium name="EnsemblPlants"/>
        </authorList>
    </citation>
    <scope>IDENTIFICATION</scope>
    <source>
        <strain evidence="3">cv. Jemalong A17</strain>
    </source>
</reference>
<organism evidence="2 4">
    <name type="scientific">Medicago truncatula</name>
    <name type="common">Barrel medic</name>
    <name type="synonym">Medicago tribuloides</name>
    <dbReference type="NCBI Taxonomy" id="3880"/>
    <lineage>
        <taxon>Eukaryota</taxon>
        <taxon>Viridiplantae</taxon>
        <taxon>Streptophyta</taxon>
        <taxon>Embryophyta</taxon>
        <taxon>Tracheophyta</taxon>
        <taxon>Spermatophyta</taxon>
        <taxon>Magnoliopsida</taxon>
        <taxon>eudicotyledons</taxon>
        <taxon>Gunneridae</taxon>
        <taxon>Pentapetalae</taxon>
        <taxon>rosids</taxon>
        <taxon>fabids</taxon>
        <taxon>Fabales</taxon>
        <taxon>Fabaceae</taxon>
        <taxon>Papilionoideae</taxon>
        <taxon>50 kb inversion clade</taxon>
        <taxon>NPAAA clade</taxon>
        <taxon>Hologalegina</taxon>
        <taxon>IRL clade</taxon>
        <taxon>Trifolieae</taxon>
        <taxon>Medicago</taxon>
    </lineage>
</organism>
<name>G7KXX9_MEDTR</name>
<reference evidence="2 4" key="1">
    <citation type="journal article" date="2011" name="Nature">
        <title>The Medicago genome provides insight into the evolution of rhizobial symbioses.</title>
        <authorList>
            <person name="Young N.D."/>
            <person name="Debelle F."/>
            <person name="Oldroyd G.E."/>
            <person name="Geurts R."/>
            <person name="Cannon S.B."/>
            <person name="Udvardi M.K."/>
            <person name="Benedito V.A."/>
            <person name="Mayer K.F."/>
            <person name="Gouzy J."/>
            <person name="Schoof H."/>
            <person name="Van de Peer Y."/>
            <person name="Proost S."/>
            <person name="Cook D.R."/>
            <person name="Meyers B.C."/>
            <person name="Spannagl M."/>
            <person name="Cheung F."/>
            <person name="De Mita S."/>
            <person name="Krishnakumar V."/>
            <person name="Gundlach H."/>
            <person name="Zhou S."/>
            <person name="Mudge J."/>
            <person name="Bharti A.K."/>
            <person name="Murray J.D."/>
            <person name="Naoumkina M.A."/>
            <person name="Rosen B."/>
            <person name="Silverstein K.A."/>
            <person name="Tang H."/>
            <person name="Rombauts S."/>
            <person name="Zhao P.X."/>
            <person name="Zhou P."/>
            <person name="Barbe V."/>
            <person name="Bardou P."/>
            <person name="Bechner M."/>
            <person name="Bellec A."/>
            <person name="Berger A."/>
            <person name="Berges H."/>
            <person name="Bidwell S."/>
            <person name="Bisseling T."/>
            <person name="Choisne N."/>
            <person name="Couloux A."/>
            <person name="Denny R."/>
            <person name="Deshpande S."/>
            <person name="Dai X."/>
            <person name="Doyle J.J."/>
            <person name="Dudez A.M."/>
            <person name="Farmer A.D."/>
            <person name="Fouteau S."/>
            <person name="Franken C."/>
            <person name="Gibelin C."/>
            <person name="Gish J."/>
            <person name="Goldstein S."/>
            <person name="Gonzalez A.J."/>
            <person name="Green P.J."/>
            <person name="Hallab A."/>
            <person name="Hartog M."/>
            <person name="Hua A."/>
            <person name="Humphray S.J."/>
            <person name="Jeong D.H."/>
            <person name="Jing Y."/>
            <person name="Jocker A."/>
            <person name="Kenton S.M."/>
            <person name="Kim D.J."/>
            <person name="Klee K."/>
            <person name="Lai H."/>
            <person name="Lang C."/>
            <person name="Lin S."/>
            <person name="Macmil S.L."/>
            <person name="Magdelenat G."/>
            <person name="Matthews L."/>
            <person name="McCorrison J."/>
            <person name="Monaghan E.L."/>
            <person name="Mun J.H."/>
            <person name="Najar F.Z."/>
            <person name="Nicholson C."/>
            <person name="Noirot C."/>
            <person name="O'Bleness M."/>
            <person name="Paule C.R."/>
            <person name="Poulain J."/>
            <person name="Prion F."/>
            <person name="Qin B."/>
            <person name="Qu C."/>
            <person name="Retzel E.F."/>
            <person name="Riddle C."/>
            <person name="Sallet E."/>
            <person name="Samain S."/>
            <person name="Samson N."/>
            <person name="Sanders I."/>
            <person name="Saurat O."/>
            <person name="Scarpelli C."/>
            <person name="Schiex T."/>
            <person name="Segurens B."/>
            <person name="Severin A.J."/>
            <person name="Sherrier D.J."/>
            <person name="Shi R."/>
            <person name="Sims S."/>
            <person name="Singer S.R."/>
            <person name="Sinharoy S."/>
            <person name="Sterck L."/>
            <person name="Viollet A."/>
            <person name="Wang B.B."/>
            <person name="Wang K."/>
            <person name="Wang M."/>
            <person name="Wang X."/>
            <person name="Warfsmann J."/>
            <person name="Weissenbach J."/>
            <person name="White D.D."/>
            <person name="White J.D."/>
            <person name="Wiley G.B."/>
            <person name="Wincker P."/>
            <person name="Xing Y."/>
            <person name="Yang L."/>
            <person name="Yao Z."/>
            <person name="Ying F."/>
            <person name="Zhai J."/>
            <person name="Zhou L."/>
            <person name="Zuber A."/>
            <person name="Denarie J."/>
            <person name="Dixon R.A."/>
            <person name="May G.D."/>
            <person name="Schwartz D.C."/>
            <person name="Rogers J."/>
            <person name="Quetier F."/>
            <person name="Town C.D."/>
            <person name="Roe B.A."/>
        </authorList>
    </citation>
    <scope>NUCLEOTIDE SEQUENCE [LARGE SCALE GENOMIC DNA]</scope>
    <source>
        <strain evidence="2">A17</strain>
        <strain evidence="3 4">cv. Jemalong A17</strain>
    </source>
</reference>
<dbReference type="Proteomes" id="UP000002051">
    <property type="component" value="Unassembled WGS sequence"/>
</dbReference>
<evidence type="ECO:0000313" key="4">
    <source>
        <dbReference type="Proteomes" id="UP000002051"/>
    </source>
</evidence>
<reference evidence="2 4" key="2">
    <citation type="journal article" date="2014" name="BMC Genomics">
        <title>An improved genome release (version Mt4.0) for the model legume Medicago truncatula.</title>
        <authorList>
            <person name="Tang H."/>
            <person name="Krishnakumar V."/>
            <person name="Bidwell S."/>
            <person name="Rosen B."/>
            <person name="Chan A."/>
            <person name="Zhou S."/>
            <person name="Gentzbittel L."/>
            <person name="Childs K.L."/>
            <person name="Yandell M."/>
            <person name="Gundlach H."/>
            <person name="Mayer K.F."/>
            <person name="Schwartz D.C."/>
            <person name="Town C.D."/>
        </authorList>
    </citation>
    <scope>GENOME REANNOTATION</scope>
    <source>
        <strain evidence="3 4">cv. Jemalong A17</strain>
    </source>
</reference>
<feature type="region of interest" description="Disordered" evidence="1">
    <location>
        <begin position="14"/>
        <end position="38"/>
    </location>
</feature>
<sequence length="309" mass="34868">MFWIKNLGRYRKRFDPGNEVEEDPSEDEGTEAFSTEGTEAFEEEGTDVFLGKVKSKTRADQGQDGSFEQFLQKLIRLKVEIAVDGSRVDILSQNYHANTKVETKIKIMDTRSFNIPISINDVFLGDTLCDLGVNINLMSMETFKNIKGLMIIPAEKLVGVVENFKFLADIVVMDMAECPVTLGKPFLATSIARINLEYKEIVLRSKGEYLIADMSYLTGKHEARFNMNISGKVEGATGGSWKDKEEIFEVGDHGSHFKAFTVEASLPLHSRERYFLGLATEEQGTFMRGLEWANSVTIPTGFRRYIRVL</sequence>
<evidence type="ECO:0000256" key="1">
    <source>
        <dbReference type="SAM" id="MobiDB-lite"/>
    </source>
</evidence>
<keyword evidence="4" id="KW-1185">Reference proteome</keyword>
<dbReference type="PANTHER" id="PTHR33067">
    <property type="entry name" value="RNA-DIRECTED DNA POLYMERASE-RELATED"/>
    <property type="match status" value="1"/>
</dbReference>
<dbReference type="EnsemblPlants" id="AES78144">
    <property type="protein sequence ID" value="AES78144"/>
    <property type="gene ID" value="MTR_7g025100"/>
</dbReference>
<dbReference type="HOGENOM" id="CLU_901291_0_0_1"/>
<evidence type="ECO:0000313" key="3">
    <source>
        <dbReference type="EnsemblPlants" id="AES78144"/>
    </source>
</evidence>